<evidence type="ECO:0000256" key="1">
    <source>
        <dbReference type="ARBA" id="ARBA00022962"/>
    </source>
</evidence>
<protein>
    <submittedName>
        <fullName evidence="3">Aminodeoxychorismate/anthranilate synthase component II</fullName>
    </submittedName>
</protein>
<comment type="caution">
    <text evidence="3">The sequence shown here is derived from an EMBL/GenBank/DDBJ whole genome shotgun (WGS) entry which is preliminary data.</text>
</comment>
<name>A0ABU7SMD6_9ACTN</name>
<dbReference type="PROSITE" id="PS51273">
    <property type="entry name" value="GATASE_TYPE_1"/>
    <property type="match status" value="1"/>
</dbReference>
<dbReference type="SUPFAM" id="SSF52317">
    <property type="entry name" value="Class I glutamine amidotransferase-like"/>
    <property type="match status" value="1"/>
</dbReference>
<accession>A0ABU7SMD6</accession>
<dbReference type="EMBL" id="JAZGQL010000031">
    <property type="protein sequence ID" value="MEE6311120.1"/>
    <property type="molecule type" value="Genomic_DNA"/>
</dbReference>
<sequence>MRVLVIDNYDSFVFNLVQYLGQLGADCEVRRNDEIDLAEVGRLDVAGVLLSPGPGTPDRAGVCLDVIREYAGRLPILGVCLGHQAIGAAFGGTVERAPELLHGKTSEVRHRGVGVLAGLPDPFTATRYHSLAVLPETLPAEIEVTGWTESGVVMAMRHRELPVEGVQFHPESVLTEGGHLMLANWLAGCGLPAALDEAPALAAEVDARRRAAFVTS</sequence>
<dbReference type="InterPro" id="IPR050472">
    <property type="entry name" value="Anth_synth/Amidotransfase"/>
</dbReference>
<dbReference type="PRINTS" id="PR00099">
    <property type="entry name" value="CPSGATASE"/>
</dbReference>
<dbReference type="Proteomes" id="UP001339911">
    <property type="component" value="Unassembled WGS sequence"/>
</dbReference>
<dbReference type="RefSeq" id="WP_331211133.1">
    <property type="nucleotide sequence ID" value="NZ_JAZGQL010000031.1"/>
</dbReference>
<dbReference type="PANTHER" id="PTHR43418">
    <property type="entry name" value="MULTIFUNCTIONAL TRYPTOPHAN BIOSYNTHESIS PROTEIN-RELATED"/>
    <property type="match status" value="1"/>
</dbReference>
<dbReference type="NCBIfam" id="TIGR00566">
    <property type="entry name" value="trpG_papA"/>
    <property type="match status" value="1"/>
</dbReference>
<proteinExistence type="predicted"/>
<evidence type="ECO:0000259" key="2">
    <source>
        <dbReference type="Pfam" id="PF00117"/>
    </source>
</evidence>
<dbReference type="PANTHER" id="PTHR43418:SF4">
    <property type="entry name" value="MULTIFUNCTIONAL TRYPTOPHAN BIOSYNTHESIS PROTEIN"/>
    <property type="match status" value="1"/>
</dbReference>
<keyword evidence="1" id="KW-0315">Glutamine amidotransferase</keyword>
<evidence type="ECO:0000313" key="3">
    <source>
        <dbReference type="EMBL" id="MEE6311120.1"/>
    </source>
</evidence>
<keyword evidence="4" id="KW-1185">Reference proteome</keyword>
<dbReference type="InterPro" id="IPR029062">
    <property type="entry name" value="Class_I_gatase-like"/>
</dbReference>
<dbReference type="Gene3D" id="3.40.50.880">
    <property type="match status" value="1"/>
</dbReference>
<dbReference type="CDD" id="cd01743">
    <property type="entry name" value="GATase1_Anthranilate_Synthase"/>
    <property type="match status" value="1"/>
</dbReference>
<feature type="domain" description="Glutamine amidotransferase" evidence="2">
    <location>
        <begin position="4"/>
        <end position="186"/>
    </location>
</feature>
<dbReference type="InterPro" id="IPR006221">
    <property type="entry name" value="TrpG/PapA_dom"/>
</dbReference>
<dbReference type="PRINTS" id="PR00097">
    <property type="entry name" value="ANTSNTHASEII"/>
</dbReference>
<dbReference type="NCBIfam" id="NF005849">
    <property type="entry name" value="PRK07765.1"/>
    <property type="match status" value="1"/>
</dbReference>
<dbReference type="Pfam" id="PF00117">
    <property type="entry name" value="GATase"/>
    <property type="match status" value="1"/>
</dbReference>
<reference evidence="3 4" key="1">
    <citation type="submission" date="2024-01" db="EMBL/GenBank/DDBJ databases">
        <title>Genome insights into Plantactinospora veratri sp. nov.</title>
        <authorList>
            <person name="Wang L."/>
        </authorList>
    </citation>
    <scope>NUCLEOTIDE SEQUENCE [LARGE SCALE GENOMIC DNA]</scope>
    <source>
        <strain evidence="3 4">NEAU-FHS4</strain>
    </source>
</reference>
<gene>
    <name evidence="3" type="ORF">V1634_30240</name>
</gene>
<organism evidence="3 4">
    <name type="scientific">Plantactinospora veratri</name>
    <dbReference type="NCBI Taxonomy" id="1436122"/>
    <lineage>
        <taxon>Bacteria</taxon>
        <taxon>Bacillati</taxon>
        <taxon>Actinomycetota</taxon>
        <taxon>Actinomycetes</taxon>
        <taxon>Micromonosporales</taxon>
        <taxon>Micromonosporaceae</taxon>
        <taxon>Plantactinospora</taxon>
    </lineage>
</organism>
<dbReference type="InterPro" id="IPR017926">
    <property type="entry name" value="GATASE"/>
</dbReference>
<evidence type="ECO:0000313" key="4">
    <source>
        <dbReference type="Proteomes" id="UP001339911"/>
    </source>
</evidence>
<dbReference type="PRINTS" id="PR00096">
    <property type="entry name" value="GATASE"/>
</dbReference>